<comment type="caution">
    <text evidence="7">The sequence shown here is derived from an EMBL/GenBank/DDBJ whole genome shotgun (WGS) entry which is preliminary data.</text>
</comment>
<evidence type="ECO:0000313" key="7">
    <source>
        <dbReference type="EMBL" id="MBC3803859.1"/>
    </source>
</evidence>
<evidence type="ECO:0000313" key="8">
    <source>
        <dbReference type="Proteomes" id="UP000603234"/>
    </source>
</evidence>
<gene>
    <name evidence="7" type="ORF">GH808_05340</name>
</gene>
<evidence type="ECO:0000256" key="2">
    <source>
        <dbReference type="ARBA" id="ARBA00022475"/>
    </source>
</evidence>
<proteinExistence type="predicted"/>
<keyword evidence="2" id="KW-1003">Cell membrane</keyword>
<dbReference type="PANTHER" id="PTHR43370:SF2">
    <property type="entry name" value="ABC TRANSPORTER PERMEASE PROTEIN"/>
    <property type="match status" value="1"/>
</dbReference>
<evidence type="ECO:0000256" key="5">
    <source>
        <dbReference type="ARBA" id="ARBA00023136"/>
    </source>
</evidence>
<evidence type="ECO:0000256" key="3">
    <source>
        <dbReference type="ARBA" id="ARBA00022692"/>
    </source>
</evidence>
<comment type="subcellular location">
    <subcellularLocation>
        <location evidence="1">Cell membrane</location>
        <topology evidence="1">Multi-pass membrane protein</topology>
    </subcellularLocation>
</comment>
<evidence type="ECO:0000256" key="4">
    <source>
        <dbReference type="ARBA" id="ARBA00022989"/>
    </source>
</evidence>
<keyword evidence="3 6" id="KW-0812">Transmembrane</keyword>
<dbReference type="CDD" id="cd06580">
    <property type="entry name" value="TM_PBP1_transp_TpRbsC_like"/>
    <property type="match status" value="1"/>
</dbReference>
<evidence type="ECO:0000256" key="6">
    <source>
        <dbReference type="SAM" id="Phobius"/>
    </source>
</evidence>
<feature type="transmembrane region" description="Helical" evidence="6">
    <location>
        <begin position="89"/>
        <end position="106"/>
    </location>
</feature>
<dbReference type="Pfam" id="PF02653">
    <property type="entry name" value="BPD_transp_2"/>
    <property type="match status" value="1"/>
</dbReference>
<keyword evidence="8" id="KW-1185">Reference proteome</keyword>
<keyword evidence="4 6" id="KW-1133">Transmembrane helix</keyword>
<dbReference type="PANTHER" id="PTHR43370">
    <property type="entry name" value="SUGAR ABC TRANSPORTER INTEGRAL MEMBRANE PROTEIN-RELATED"/>
    <property type="match status" value="1"/>
</dbReference>
<feature type="transmembrane region" description="Helical" evidence="6">
    <location>
        <begin position="222"/>
        <end position="238"/>
    </location>
</feature>
<sequence length="310" mass="33650">MELVFFLCAAVKAGTCLLYATLGEIISEKVGHLNLGVEGMMQMGAVIGFIAGFTFGNPIAAVLCAALAGAAGALIYALLTVSFKANQTVTGLTLSIFGVGFAAFFGRDFVGKKVPEAITTFFQPVRLPGLGNIPYIGDIFFNQSVYVYFSYLLVIAIYIYLYKTKWGLNTRMIGENPVAADASGISVDKYKYFNILLSGALCGLGGAFLSLVYISVYPVDVVGGRGWIAVCLVIFAMWNPGKAMLGAYFFGALDIASFWLQKYSLPVSIYLFTALPYLATVFVLVFTSMRKNGNKKEPAWLGKNYFKEDR</sequence>
<dbReference type="InterPro" id="IPR001851">
    <property type="entry name" value="ABC_transp_permease"/>
</dbReference>
<evidence type="ECO:0000256" key="1">
    <source>
        <dbReference type="ARBA" id="ARBA00004651"/>
    </source>
</evidence>
<feature type="transmembrane region" description="Helical" evidence="6">
    <location>
        <begin position="145"/>
        <end position="162"/>
    </location>
</feature>
<keyword evidence="5 6" id="KW-0472">Membrane</keyword>
<feature type="transmembrane region" description="Helical" evidence="6">
    <location>
        <begin position="192"/>
        <end position="216"/>
    </location>
</feature>
<feature type="transmembrane region" description="Helical" evidence="6">
    <location>
        <begin position="245"/>
        <end position="261"/>
    </location>
</feature>
<organism evidence="7 8">
    <name type="scientific">Acetobacterium fimetarium</name>
    <dbReference type="NCBI Taxonomy" id="52691"/>
    <lineage>
        <taxon>Bacteria</taxon>
        <taxon>Bacillati</taxon>
        <taxon>Bacillota</taxon>
        <taxon>Clostridia</taxon>
        <taxon>Eubacteriales</taxon>
        <taxon>Eubacteriaceae</taxon>
        <taxon>Acetobacterium</taxon>
    </lineage>
</organism>
<dbReference type="RefSeq" id="WP_186841747.1">
    <property type="nucleotide sequence ID" value="NZ_WJBC01000005.1"/>
</dbReference>
<dbReference type="EMBL" id="WJBC01000005">
    <property type="protein sequence ID" value="MBC3803859.1"/>
    <property type="molecule type" value="Genomic_DNA"/>
</dbReference>
<name>A0ABR6WTC6_9FIRM</name>
<feature type="transmembrane region" description="Helical" evidence="6">
    <location>
        <begin position="47"/>
        <end position="77"/>
    </location>
</feature>
<accession>A0ABR6WTC6</accession>
<reference evidence="7 8" key="1">
    <citation type="journal article" date="2020" name="mSystems">
        <title>Defining Genomic and Predicted Metabolic Features of the Acetobacterium Genus.</title>
        <authorList>
            <person name="Ross D.E."/>
            <person name="Marshall C.W."/>
            <person name="Gulliver D."/>
            <person name="May H.D."/>
            <person name="Norman R.S."/>
        </authorList>
    </citation>
    <scope>NUCLEOTIDE SEQUENCE [LARGE SCALE GENOMIC DNA]</scope>
    <source>
        <strain evidence="7 8">DSM 8238</strain>
    </source>
</reference>
<protein>
    <submittedName>
        <fullName evidence="7">ABC transporter permease</fullName>
    </submittedName>
</protein>
<dbReference type="Proteomes" id="UP000603234">
    <property type="component" value="Unassembled WGS sequence"/>
</dbReference>
<feature type="transmembrane region" description="Helical" evidence="6">
    <location>
        <begin position="267"/>
        <end position="286"/>
    </location>
</feature>